<dbReference type="PROSITE" id="PS51257">
    <property type="entry name" value="PROKAR_LIPOPROTEIN"/>
    <property type="match status" value="1"/>
</dbReference>
<sequence>MKVIKFVFAVSFIFLLSCKQDIKTKNTEKLQLVMNDFFDAVQTKNFDKIKNLTDTDFLLYGHGKILNADGLIKLIKGFPDIKTGHELGNFNIDIGDNIANMTYINHYIIYDSVQITKDFLESAD</sequence>
<keyword evidence="2" id="KW-1185">Reference proteome</keyword>
<comment type="caution">
    <text evidence="1">The sequence shown here is derived from an EMBL/GenBank/DDBJ whole genome shotgun (WGS) entry which is preliminary data.</text>
</comment>
<reference evidence="1 2" key="1">
    <citation type="submission" date="2023-05" db="EMBL/GenBank/DDBJ databases">
        <title>Genome sequence of Pinibacter sp. MAH-24.</title>
        <authorList>
            <person name="Huq M.A."/>
        </authorList>
    </citation>
    <scope>NUCLEOTIDE SEQUENCE [LARGE SCALE GENOMIC DNA]</scope>
    <source>
        <strain evidence="1 2">MAH-24</strain>
    </source>
</reference>
<organism evidence="1 2">
    <name type="scientific">Pinibacter soli</name>
    <dbReference type="NCBI Taxonomy" id="3044211"/>
    <lineage>
        <taxon>Bacteria</taxon>
        <taxon>Pseudomonadati</taxon>
        <taxon>Bacteroidota</taxon>
        <taxon>Chitinophagia</taxon>
        <taxon>Chitinophagales</taxon>
        <taxon>Chitinophagaceae</taxon>
        <taxon>Pinibacter</taxon>
    </lineage>
</organism>
<evidence type="ECO:0000313" key="2">
    <source>
        <dbReference type="Proteomes" id="UP001226434"/>
    </source>
</evidence>
<dbReference type="EMBL" id="JASBRG010000007">
    <property type="protein sequence ID" value="MDI3320898.1"/>
    <property type="molecule type" value="Genomic_DNA"/>
</dbReference>
<accession>A0ABT6RE94</accession>
<dbReference type="SUPFAM" id="SSF54427">
    <property type="entry name" value="NTF2-like"/>
    <property type="match status" value="1"/>
</dbReference>
<evidence type="ECO:0008006" key="3">
    <source>
        <dbReference type="Google" id="ProtNLM"/>
    </source>
</evidence>
<dbReference type="RefSeq" id="WP_282335000.1">
    <property type="nucleotide sequence ID" value="NZ_JASBRG010000007.1"/>
</dbReference>
<protein>
    <recommendedName>
        <fullName evidence="3">Nuclear transport factor 2 family protein</fullName>
    </recommendedName>
</protein>
<dbReference type="Proteomes" id="UP001226434">
    <property type="component" value="Unassembled WGS sequence"/>
</dbReference>
<gene>
    <name evidence="1" type="ORF">QJ048_13995</name>
</gene>
<proteinExistence type="predicted"/>
<name>A0ABT6RE94_9BACT</name>
<dbReference type="InterPro" id="IPR032710">
    <property type="entry name" value="NTF2-like_dom_sf"/>
</dbReference>
<evidence type="ECO:0000313" key="1">
    <source>
        <dbReference type="EMBL" id="MDI3320898.1"/>
    </source>
</evidence>